<keyword evidence="3" id="KW-1185">Reference proteome</keyword>
<proteinExistence type="predicted"/>
<dbReference type="InterPro" id="IPR011033">
    <property type="entry name" value="PRC_barrel-like_sf"/>
</dbReference>
<dbReference type="PANTHER" id="PTHR40061">
    <property type="entry name" value="SPORULATION PROTEIN YLMC-RELATED"/>
    <property type="match status" value="1"/>
</dbReference>
<dbReference type="KEGG" id="vfa:MM35RIKEN_03240"/>
<dbReference type="Gene3D" id="2.30.30.240">
    <property type="entry name" value="PRC-barrel domain"/>
    <property type="match status" value="1"/>
</dbReference>
<sequence>MLNRFTQLRRKEVINLCDGCRLGCVGDVEVKLPEGEVRALIVFGPCRFFGLFGRGEDYYIPWDCVQKFGDDIILIDKPFRRPEGPGDRKRRRWG</sequence>
<dbReference type="Proteomes" id="UP000681343">
    <property type="component" value="Chromosome"/>
</dbReference>
<evidence type="ECO:0000313" key="3">
    <source>
        <dbReference type="Proteomes" id="UP000681343"/>
    </source>
</evidence>
<dbReference type="InterPro" id="IPR014238">
    <property type="entry name" value="Spore_YlmC/YmxH"/>
</dbReference>
<evidence type="ECO:0000259" key="1">
    <source>
        <dbReference type="Pfam" id="PF05239"/>
    </source>
</evidence>
<dbReference type="RefSeq" id="WP_212818680.1">
    <property type="nucleotide sequence ID" value="NZ_AP023415.1"/>
</dbReference>
<dbReference type="NCBIfam" id="TIGR02888">
    <property type="entry name" value="spore_YlmC_YmxH"/>
    <property type="match status" value="1"/>
</dbReference>
<name>A0A810PVJ4_9FIRM</name>
<dbReference type="Pfam" id="PF05239">
    <property type="entry name" value="PRC"/>
    <property type="match status" value="1"/>
</dbReference>
<evidence type="ECO:0000313" key="2">
    <source>
        <dbReference type="EMBL" id="BCK78132.1"/>
    </source>
</evidence>
<dbReference type="SUPFAM" id="SSF50346">
    <property type="entry name" value="PRC-barrel domain"/>
    <property type="match status" value="1"/>
</dbReference>
<feature type="domain" description="PRC-barrel" evidence="1">
    <location>
        <begin position="4"/>
        <end position="77"/>
    </location>
</feature>
<organism evidence="2 3">
    <name type="scientific">Vescimonas fastidiosa</name>
    <dbReference type="NCBI Taxonomy" id="2714353"/>
    <lineage>
        <taxon>Bacteria</taxon>
        <taxon>Bacillati</taxon>
        <taxon>Bacillota</taxon>
        <taxon>Clostridia</taxon>
        <taxon>Eubacteriales</taxon>
        <taxon>Oscillospiraceae</taxon>
        <taxon>Vescimonas</taxon>
    </lineage>
</organism>
<gene>
    <name evidence="2" type="ORF">MM35RIKEN_03240</name>
</gene>
<accession>A0A810PVJ4</accession>
<reference evidence="2" key="1">
    <citation type="submission" date="2020-09" db="EMBL/GenBank/DDBJ databases">
        <title>New species isolated from human feces.</title>
        <authorList>
            <person name="Kitahara M."/>
            <person name="Shigeno Y."/>
            <person name="Shime M."/>
            <person name="Matsumoto Y."/>
            <person name="Nakamura S."/>
            <person name="Motooka D."/>
            <person name="Fukuoka S."/>
            <person name="Nishikawa H."/>
            <person name="Benno Y."/>
        </authorList>
    </citation>
    <scope>NUCLEOTIDE SEQUENCE</scope>
    <source>
        <strain evidence="2">MM35</strain>
    </source>
</reference>
<dbReference type="InterPro" id="IPR027275">
    <property type="entry name" value="PRC-brl_dom"/>
</dbReference>
<dbReference type="PANTHER" id="PTHR40061:SF1">
    <property type="entry name" value="SPORULATION PROTEIN YLMC-RELATED"/>
    <property type="match status" value="1"/>
</dbReference>
<protein>
    <recommendedName>
        <fullName evidence="1">PRC-barrel domain-containing protein</fullName>
    </recommendedName>
</protein>
<dbReference type="EMBL" id="AP023415">
    <property type="protein sequence ID" value="BCK78132.1"/>
    <property type="molecule type" value="Genomic_DNA"/>
</dbReference>
<dbReference type="AlphaFoldDB" id="A0A810PVJ4"/>